<evidence type="ECO:0000256" key="1">
    <source>
        <dbReference type="ARBA" id="ARBA00022737"/>
    </source>
</evidence>
<dbReference type="PANTHER" id="PTHR47926:SF379">
    <property type="entry name" value="TETRATRICOPEPTIDE-LIKE HELICAL DOMAIN SUPERFAMILY"/>
    <property type="match status" value="1"/>
</dbReference>
<dbReference type="PANTHER" id="PTHR47926">
    <property type="entry name" value="PENTATRICOPEPTIDE REPEAT-CONTAINING PROTEIN"/>
    <property type="match status" value="1"/>
</dbReference>
<feature type="domain" description="DYW" evidence="3">
    <location>
        <begin position="525"/>
        <end position="617"/>
    </location>
</feature>
<evidence type="ECO:0000256" key="2">
    <source>
        <dbReference type="PROSITE-ProRule" id="PRU00708"/>
    </source>
</evidence>
<dbReference type="NCBIfam" id="TIGR00756">
    <property type="entry name" value="PPR"/>
    <property type="match status" value="3"/>
</dbReference>
<name>A0AAV9A4V6_ACOGR</name>
<accession>A0AAV9A4V6</accession>
<dbReference type="EMBL" id="JAUJYN010000012">
    <property type="protein sequence ID" value="KAK1259227.1"/>
    <property type="molecule type" value="Genomic_DNA"/>
</dbReference>
<dbReference type="InterPro" id="IPR046848">
    <property type="entry name" value="E_motif"/>
</dbReference>
<dbReference type="Pfam" id="PF20430">
    <property type="entry name" value="Eplus_motif"/>
    <property type="match status" value="1"/>
</dbReference>
<dbReference type="InterPro" id="IPR011990">
    <property type="entry name" value="TPR-like_helical_dom_sf"/>
</dbReference>
<feature type="repeat" description="PPR" evidence="2">
    <location>
        <begin position="209"/>
        <end position="243"/>
    </location>
</feature>
<comment type="caution">
    <text evidence="4">The sequence shown here is derived from an EMBL/GenBank/DDBJ whole genome shotgun (WGS) entry which is preliminary data.</text>
</comment>
<keyword evidence="1" id="KW-0677">Repeat</keyword>
<reference evidence="4" key="2">
    <citation type="submission" date="2023-06" db="EMBL/GenBank/DDBJ databases">
        <authorList>
            <person name="Ma L."/>
            <person name="Liu K.-W."/>
            <person name="Li Z."/>
            <person name="Hsiao Y.-Y."/>
            <person name="Qi Y."/>
            <person name="Fu T."/>
            <person name="Tang G."/>
            <person name="Zhang D."/>
            <person name="Sun W.-H."/>
            <person name="Liu D.-K."/>
            <person name="Li Y."/>
            <person name="Chen G.-Z."/>
            <person name="Liu X.-D."/>
            <person name="Liao X.-Y."/>
            <person name="Jiang Y.-T."/>
            <person name="Yu X."/>
            <person name="Hao Y."/>
            <person name="Huang J."/>
            <person name="Zhao X.-W."/>
            <person name="Ke S."/>
            <person name="Chen Y.-Y."/>
            <person name="Wu W.-L."/>
            <person name="Hsu J.-L."/>
            <person name="Lin Y.-F."/>
            <person name="Huang M.-D."/>
            <person name="Li C.-Y."/>
            <person name="Huang L."/>
            <person name="Wang Z.-W."/>
            <person name="Zhao X."/>
            <person name="Zhong W.-Y."/>
            <person name="Peng D.-H."/>
            <person name="Ahmad S."/>
            <person name="Lan S."/>
            <person name="Zhang J.-S."/>
            <person name="Tsai W.-C."/>
            <person name="Van De Peer Y."/>
            <person name="Liu Z.-J."/>
        </authorList>
    </citation>
    <scope>NUCLEOTIDE SEQUENCE</scope>
    <source>
        <strain evidence="4">SCP</strain>
        <tissue evidence="4">Leaves</tissue>
    </source>
</reference>
<dbReference type="FunFam" id="1.25.40.10:FF:000348">
    <property type="entry name" value="Pentatricopeptide repeat-containing protein chloroplastic"/>
    <property type="match status" value="1"/>
</dbReference>
<evidence type="ECO:0000313" key="5">
    <source>
        <dbReference type="Proteomes" id="UP001179952"/>
    </source>
</evidence>
<sequence length="617" mass="68765">MASLKSLTKHPILTLLETQTSLRSLQQIHTQLLVHALLHDPLSLNHLITTLSLHHNSPQSLLYSHHLLSHSLPSTPTLFALNTLIRAFSKSPYPHHSLHHHNLILRYSLRPDNYTFNFLIRACAQLGMLCIGSSAHAAVMKRGFASDPHVQSGLIRMYAESGSTESSKRVYDDIESPDVIMTTAMVCGLAETGDVDSAYGLFEGMPDRDVIAWNAMIAGYNRVGRPREALGLFKRMRSDGVSVNESTLGSVLSACSRLGALDCGEWVHRFIKRGGLGLSVALGTALIDMYSKCGHVDRVMEVFDFMREKNVFTWNAAIGGLSMNGASVACLELFHSMLECGVEPNEVTFVSVLRGCTVAGMVDRGVEIFESMRWVHRIEPTLEHYGCMVDLYGRAGQLEEAVNFIHSMSIEPHVGAWGALLNACRLHRNKALGELALSKIVEIESGNDGAYVTLSNIYAENKNWGKVSSVRKLMKSRGVKKEPGFSVIEVGGEVHEFFVGDKGHPDYSEIESMLVEISRRLRLAGYVSKTEQVMFDVEEEEKESSLRMHSEKLAIAFGLIKLEEGVTIRIVKNIRVCTDCHEVTKLISTLFGRVIVMRDRNRFHHFRDGVCSCMDYW</sequence>
<dbReference type="PROSITE" id="PS51375">
    <property type="entry name" value="PPR"/>
    <property type="match status" value="2"/>
</dbReference>
<keyword evidence="5" id="KW-1185">Reference proteome</keyword>
<dbReference type="InterPro" id="IPR032867">
    <property type="entry name" value="DYW_dom"/>
</dbReference>
<dbReference type="InterPro" id="IPR046849">
    <property type="entry name" value="E2_motif"/>
</dbReference>
<dbReference type="FunFam" id="1.25.40.10:FF:000184">
    <property type="entry name" value="Pentatricopeptide repeat-containing protein, chloroplastic"/>
    <property type="match status" value="1"/>
</dbReference>
<proteinExistence type="predicted"/>
<dbReference type="GO" id="GO:0003723">
    <property type="term" value="F:RNA binding"/>
    <property type="evidence" value="ECO:0007669"/>
    <property type="project" value="InterPro"/>
</dbReference>
<dbReference type="Pfam" id="PF13041">
    <property type="entry name" value="PPR_2"/>
    <property type="match status" value="2"/>
</dbReference>
<dbReference type="GO" id="GO:0008270">
    <property type="term" value="F:zinc ion binding"/>
    <property type="evidence" value="ECO:0007669"/>
    <property type="project" value="InterPro"/>
</dbReference>
<evidence type="ECO:0000313" key="4">
    <source>
        <dbReference type="EMBL" id="KAK1259227.1"/>
    </source>
</evidence>
<gene>
    <name evidence="4" type="ORF">QJS04_geneDACA005438</name>
</gene>
<dbReference type="Proteomes" id="UP001179952">
    <property type="component" value="Unassembled WGS sequence"/>
</dbReference>
<dbReference type="Pfam" id="PF01535">
    <property type="entry name" value="PPR"/>
    <property type="match status" value="1"/>
</dbReference>
<feature type="repeat" description="PPR" evidence="2">
    <location>
        <begin position="310"/>
        <end position="344"/>
    </location>
</feature>
<protein>
    <submittedName>
        <fullName evidence="4">Pentatricopeptide repeat-containing protein</fullName>
    </submittedName>
</protein>
<dbReference type="InterPro" id="IPR002885">
    <property type="entry name" value="PPR_rpt"/>
</dbReference>
<evidence type="ECO:0000259" key="3">
    <source>
        <dbReference type="Pfam" id="PF14432"/>
    </source>
</evidence>
<dbReference type="InterPro" id="IPR046960">
    <property type="entry name" value="PPR_At4g14850-like_plant"/>
</dbReference>
<organism evidence="4 5">
    <name type="scientific">Acorus gramineus</name>
    <name type="common">Dwarf sweet flag</name>
    <dbReference type="NCBI Taxonomy" id="55184"/>
    <lineage>
        <taxon>Eukaryota</taxon>
        <taxon>Viridiplantae</taxon>
        <taxon>Streptophyta</taxon>
        <taxon>Embryophyta</taxon>
        <taxon>Tracheophyta</taxon>
        <taxon>Spermatophyta</taxon>
        <taxon>Magnoliopsida</taxon>
        <taxon>Liliopsida</taxon>
        <taxon>Acoraceae</taxon>
        <taxon>Acorus</taxon>
    </lineage>
</organism>
<dbReference type="Gene3D" id="1.25.40.10">
    <property type="entry name" value="Tetratricopeptide repeat domain"/>
    <property type="match status" value="2"/>
</dbReference>
<dbReference type="Pfam" id="PF14432">
    <property type="entry name" value="DYW_deaminase"/>
    <property type="match status" value="1"/>
</dbReference>
<dbReference type="GO" id="GO:0009451">
    <property type="term" value="P:RNA modification"/>
    <property type="evidence" value="ECO:0007669"/>
    <property type="project" value="InterPro"/>
</dbReference>
<dbReference type="AlphaFoldDB" id="A0AAV9A4V6"/>
<reference evidence="4" key="1">
    <citation type="journal article" date="2023" name="Nat. Commun.">
        <title>Diploid and tetraploid genomes of Acorus and the evolution of monocots.</title>
        <authorList>
            <person name="Ma L."/>
            <person name="Liu K.W."/>
            <person name="Li Z."/>
            <person name="Hsiao Y.Y."/>
            <person name="Qi Y."/>
            <person name="Fu T."/>
            <person name="Tang G.D."/>
            <person name="Zhang D."/>
            <person name="Sun W.H."/>
            <person name="Liu D.K."/>
            <person name="Li Y."/>
            <person name="Chen G.Z."/>
            <person name="Liu X.D."/>
            <person name="Liao X.Y."/>
            <person name="Jiang Y.T."/>
            <person name="Yu X."/>
            <person name="Hao Y."/>
            <person name="Huang J."/>
            <person name="Zhao X.W."/>
            <person name="Ke S."/>
            <person name="Chen Y.Y."/>
            <person name="Wu W.L."/>
            <person name="Hsu J.L."/>
            <person name="Lin Y.F."/>
            <person name="Huang M.D."/>
            <person name="Li C.Y."/>
            <person name="Huang L."/>
            <person name="Wang Z.W."/>
            <person name="Zhao X."/>
            <person name="Zhong W.Y."/>
            <person name="Peng D.H."/>
            <person name="Ahmad S."/>
            <person name="Lan S."/>
            <person name="Zhang J.S."/>
            <person name="Tsai W.C."/>
            <person name="Van de Peer Y."/>
            <person name="Liu Z.J."/>
        </authorList>
    </citation>
    <scope>NUCLEOTIDE SEQUENCE</scope>
    <source>
        <strain evidence="4">SCP</strain>
    </source>
</reference>
<dbReference type="Pfam" id="PF20431">
    <property type="entry name" value="E_motif"/>
    <property type="match status" value="1"/>
</dbReference>